<gene>
    <name evidence="1" type="ORF">PCC79_13155</name>
</gene>
<organism evidence="1 2">
    <name type="scientific">Propioniciclava soli</name>
    <dbReference type="NCBI Taxonomy" id="2775081"/>
    <lineage>
        <taxon>Bacteria</taxon>
        <taxon>Bacillati</taxon>
        <taxon>Actinomycetota</taxon>
        <taxon>Actinomycetes</taxon>
        <taxon>Propionibacteriales</taxon>
        <taxon>Propionibacteriaceae</taxon>
        <taxon>Propioniciclava</taxon>
    </lineage>
</organism>
<evidence type="ECO:0000313" key="1">
    <source>
        <dbReference type="EMBL" id="WZW97836.1"/>
    </source>
</evidence>
<dbReference type="EMBL" id="CP115965">
    <property type="protein sequence ID" value="WZW97836.1"/>
    <property type="molecule type" value="Genomic_DNA"/>
</dbReference>
<name>A0ABZ3C5C7_9ACTN</name>
<dbReference type="RefSeq" id="WP_342372095.1">
    <property type="nucleotide sequence ID" value="NZ_CP115965.1"/>
</dbReference>
<evidence type="ECO:0008006" key="3">
    <source>
        <dbReference type="Google" id="ProtNLM"/>
    </source>
</evidence>
<accession>A0ABZ3C5C7</accession>
<protein>
    <recommendedName>
        <fullName evidence="3">NTP pyrophosphohydrolase</fullName>
    </recommendedName>
</protein>
<keyword evidence="2" id="KW-1185">Reference proteome</keyword>
<sequence>MKVLVVDAANVVGSVPDGWWRDRAGAARRLVEALASRATGGDPVLAGHDRVEVVLEGRARAGVPEGDLLRHPPAAPALDAPATDAPALDAPPPEAPVITVVHAPSSGDDAIVDRCAAWASGPGNAITLATADRGLIERVRPYGVTIVGPRAVR</sequence>
<evidence type="ECO:0000313" key="2">
    <source>
        <dbReference type="Proteomes" id="UP001434337"/>
    </source>
</evidence>
<dbReference type="Proteomes" id="UP001434337">
    <property type="component" value="Chromosome"/>
</dbReference>
<proteinExistence type="predicted"/>
<reference evidence="1 2" key="1">
    <citation type="journal article" date="2023" name="Environ Microbiome">
        <title>A coral-associated actinobacterium mitigates coral bleaching under heat stress.</title>
        <authorList>
            <person name="Li J."/>
            <person name="Zou Y."/>
            <person name="Li Q."/>
            <person name="Zhang J."/>
            <person name="Bourne D.G."/>
            <person name="Lyu Y."/>
            <person name="Liu C."/>
            <person name="Zhang S."/>
        </authorList>
    </citation>
    <scope>NUCLEOTIDE SEQUENCE [LARGE SCALE GENOMIC DNA]</scope>
    <source>
        <strain evidence="1 2">SCSIO 13291</strain>
    </source>
</reference>